<keyword evidence="1" id="KW-0812">Transmembrane</keyword>
<evidence type="ECO:0008006" key="4">
    <source>
        <dbReference type="Google" id="ProtNLM"/>
    </source>
</evidence>
<dbReference type="EMBL" id="LNYA01000034">
    <property type="protein sequence ID" value="KTC94204.1"/>
    <property type="molecule type" value="Genomic_DNA"/>
</dbReference>
<accession>A0A0W0TF21</accession>
<keyword evidence="1" id="KW-1133">Transmembrane helix</keyword>
<keyword evidence="3" id="KW-1185">Reference proteome</keyword>
<dbReference type="AlphaFoldDB" id="A0A0W0TF21"/>
<sequence length="59" mass="6877">MLMNLWGLAILCLLIGLLLSLMIFFRKKKKTTPFFISLIIFFVLLAIFLHGVAFYMHLT</sequence>
<evidence type="ECO:0000313" key="3">
    <source>
        <dbReference type="Proteomes" id="UP000054773"/>
    </source>
</evidence>
<gene>
    <name evidence="2" type="ORF">Lery_2371</name>
</gene>
<feature type="transmembrane region" description="Helical" evidence="1">
    <location>
        <begin position="34"/>
        <end position="56"/>
    </location>
</feature>
<proteinExistence type="predicted"/>
<comment type="caution">
    <text evidence="2">The sequence shown here is derived from an EMBL/GenBank/DDBJ whole genome shotgun (WGS) entry which is preliminary data.</text>
</comment>
<feature type="transmembrane region" description="Helical" evidence="1">
    <location>
        <begin position="6"/>
        <end position="25"/>
    </location>
</feature>
<evidence type="ECO:0000256" key="1">
    <source>
        <dbReference type="SAM" id="Phobius"/>
    </source>
</evidence>
<name>A0A0W0TF21_LEGER</name>
<protein>
    <recommendedName>
        <fullName evidence="4">Transmembrane protein</fullName>
    </recommendedName>
</protein>
<dbReference type="Proteomes" id="UP000054773">
    <property type="component" value="Unassembled WGS sequence"/>
</dbReference>
<dbReference type="PATRIC" id="fig|448.7.peg.2490"/>
<reference evidence="2 3" key="1">
    <citation type="submission" date="2015-11" db="EMBL/GenBank/DDBJ databases">
        <title>Genomic analysis of 38 Legionella species identifies large and diverse effector repertoires.</title>
        <authorList>
            <person name="Burstein D."/>
            <person name="Amaro F."/>
            <person name="Zusman T."/>
            <person name="Lifshitz Z."/>
            <person name="Cohen O."/>
            <person name="Gilbert J.A."/>
            <person name="Pupko T."/>
            <person name="Shuman H.A."/>
            <person name="Segal G."/>
        </authorList>
    </citation>
    <scope>NUCLEOTIDE SEQUENCE [LARGE SCALE GENOMIC DNA]</scope>
    <source>
        <strain evidence="2 3">SE-32A-C8</strain>
    </source>
</reference>
<organism evidence="2 3">
    <name type="scientific">Legionella erythra</name>
    <dbReference type="NCBI Taxonomy" id="448"/>
    <lineage>
        <taxon>Bacteria</taxon>
        <taxon>Pseudomonadati</taxon>
        <taxon>Pseudomonadota</taxon>
        <taxon>Gammaproteobacteria</taxon>
        <taxon>Legionellales</taxon>
        <taxon>Legionellaceae</taxon>
        <taxon>Legionella</taxon>
    </lineage>
</organism>
<evidence type="ECO:0000313" key="2">
    <source>
        <dbReference type="EMBL" id="KTC94204.1"/>
    </source>
</evidence>
<keyword evidence="1" id="KW-0472">Membrane</keyword>